<evidence type="ECO:0000313" key="2">
    <source>
        <dbReference type="Proteomes" id="UP000466535"/>
    </source>
</evidence>
<keyword evidence="2" id="KW-1185">Reference proteome</keyword>
<comment type="caution">
    <text evidence="1">The sequence shown here is derived from an EMBL/GenBank/DDBJ whole genome shotgun (WGS) entry which is preliminary data.</text>
</comment>
<dbReference type="InterPro" id="IPR018644">
    <property type="entry name" value="DUF2071"/>
</dbReference>
<accession>A0A6B0T4C2</accession>
<dbReference type="PANTHER" id="PTHR39186">
    <property type="entry name" value="DUF2071 FAMILY PROTEIN"/>
    <property type="match status" value="1"/>
</dbReference>
<sequence length="229" mass="25524">MVVEIEMGWRQLLFENYPVDPAIVEPHVPDGLDVDTFDGSAYLSVVPYTNIDVRPKGLPAWAGSPLPELNLRTYVSHDGVPGVYFLSLDAQGVPGVLGARLLQSLPYYYARISMDSTGDRIHYRSTRRHPGARHAAYEATYGADGDPYEAPEDPLTEFLLERYRLYTESPSGRLRTTAVEHEPWTVYPAEADVTTNTLFAANGFDKPDSEPVRYYAPGVDVLARRSQSV</sequence>
<proteinExistence type="predicted"/>
<dbReference type="PANTHER" id="PTHR39186:SF1">
    <property type="entry name" value="DUF2071 DOMAIN-CONTAINING PROTEIN"/>
    <property type="match status" value="1"/>
</dbReference>
<dbReference type="Pfam" id="PF09844">
    <property type="entry name" value="DUF2071"/>
    <property type="match status" value="1"/>
</dbReference>
<dbReference type="InterPro" id="IPR023375">
    <property type="entry name" value="ADC_dom_sf"/>
</dbReference>
<dbReference type="SUPFAM" id="SSF160104">
    <property type="entry name" value="Acetoacetate decarboxylase-like"/>
    <property type="match status" value="1"/>
</dbReference>
<gene>
    <name evidence="1" type="ORF">GRX03_00765</name>
</gene>
<name>A0A6B0T4C2_9EURY</name>
<dbReference type="OrthoDB" id="233478at2157"/>
<organism evidence="1 2">
    <name type="scientific">Halovenus carboxidivorans</name>
    <dbReference type="NCBI Taxonomy" id="2692199"/>
    <lineage>
        <taxon>Archaea</taxon>
        <taxon>Methanobacteriati</taxon>
        <taxon>Methanobacteriota</taxon>
        <taxon>Stenosarchaea group</taxon>
        <taxon>Halobacteria</taxon>
        <taxon>Halobacteriales</taxon>
        <taxon>Haloarculaceae</taxon>
        <taxon>Halovenus</taxon>
    </lineage>
</organism>
<protein>
    <submittedName>
        <fullName evidence="1">DUF2071 domain-containing protein</fullName>
    </submittedName>
</protein>
<dbReference type="AlphaFoldDB" id="A0A6B0T4C2"/>
<evidence type="ECO:0000313" key="1">
    <source>
        <dbReference type="EMBL" id="MXR50142.1"/>
    </source>
</evidence>
<dbReference type="EMBL" id="WUUT01000001">
    <property type="protein sequence ID" value="MXR50142.1"/>
    <property type="molecule type" value="Genomic_DNA"/>
</dbReference>
<dbReference type="RefSeq" id="WP_159762301.1">
    <property type="nucleotide sequence ID" value="NZ_WUUT01000001.1"/>
</dbReference>
<dbReference type="Proteomes" id="UP000466535">
    <property type="component" value="Unassembled WGS sequence"/>
</dbReference>
<dbReference type="Gene3D" id="2.40.400.10">
    <property type="entry name" value="Acetoacetate decarboxylase-like"/>
    <property type="match status" value="1"/>
</dbReference>
<reference evidence="1 2" key="1">
    <citation type="submission" date="2019-12" db="EMBL/GenBank/DDBJ databases">
        <title>Isolation and characterization of three novel carbon monoxide-oxidizing members of Halobacteria from salione crusts and soils.</title>
        <authorList>
            <person name="Myers M.R."/>
            <person name="King G.M."/>
        </authorList>
    </citation>
    <scope>NUCLEOTIDE SEQUENCE [LARGE SCALE GENOMIC DNA]</scope>
    <source>
        <strain evidence="1 2">WSH3</strain>
    </source>
</reference>